<sequence length="160" mass="17443">MLEDRARRHRILEGVGVFQFVRPRVVDDVNHKCCEAVIGGFDDSLLIPRILGHRPFDHFGVNVDQGVLFFEIGFKAVEGVTKSEGICDFGVEEARQAVPRASEAESLKEVGGEATEADETAVCQLADDGVESREGRASWKASVIFSVVDIVVRKARGEGG</sequence>
<reference evidence="1" key="1">
    <citation type="submission" date="2021-01" db="EMBL/GenBank/DDBJ databases">
        <authorList>
            <person name="Corre E."/>
            <person name="Pelletier E."/>
            <person name="Niang G."/>
            <person name="Scheremetjew M."/>
            <person name="Finn R."/>
            <person name="Kale V."/>
            <person name="Holt S."/>
            <person name="Cochrane G."/>
            <person name="Meng A."/>
            <person name="Brown T."/>
            <person name="Cohen L."/>
        </authorList>
    </citation>
    <scope>NUCLEOTIDE SEQUENCE</scope>
    <source>
        <strain evidence="1">Isolate 1302-5</strain>
    </source>
</reference>
<dbReference type="EMBL" id="HBKQ01049160">
    <property type="protein sequence ID" value="CAE2274388.1"/>
    <property type="molecule type" value="Transcribed_RNA"/>
</dbReference>
<protein>
    <submittedName>
        <fullName evidence="1">Uncharacterized protein</fullName>
    </submittedName>
</protein>
<dbReference type="AlphaFoldDB" id="A0A7S4JU39"/>
<gene>
    <name evidence="1" type="ORF">OAUR00152_LOCUS33960</name>
</gene>
<name>A0A7S4JU39_9STRA</name>
<organism evidence="1">
    <name type="scientific">Odontella aurita</name>
    <dbReference type="NCBI Taxonomy" id="265563"/>
    <lineage>
        <taxon>Eukaryota</taxon>
        <taxon>Sar</taxon>
        <taxon>Stramenopiles</taxon>
        <taxon>Ochrophyta</taxon>
        <taxon>Bacillariophyta</taxon>
        <taxon>Mediophyceae</taxon>
        <taxon>Biddulphiophycidae</taxon>
        <taxon>Eupodiscales</taxon>
        <taxon>Odontellaceae</taxon>
        <taxon>Odontella</taxon>
    </lineage>
</organism>
<evidence type="ECO:0000313" key="1">
    <source>
        <dbReference type="EMBL" id="CAE2274388.1"/>
    </source>
</evidence>
<accession>A0A7S4JU39</accession>
<proteinExistence type="predicted"/>